<keyword evidence="2" id="KW-0326">Glycosidase</keyword>
<dbReference type="SUPFAM" id="SSF49899">
    <property type="entry name" value="Concanavalin A-like lectins/glucanases"/>
    <property type="match status" value="1"/>
</dbReference>
<dbReference type="KEGG" id="mng:MNEG_2379"/>
<dbReference type="Pfam" id="PF00722">
    <property type="entry name" value="Glyco_hydro_16"/>
    <property type="match status" value="1"/>
</dbReference>
<proteinExistence type="predicted"/>
<dbReference type="PANTHER" id="PTHR31062">
    <property type="entry name" value="XYLOGLUCAN ENDOTRANSGLUCOSYLASE/HYDROLASE PROTEIN 8-RELATED"/>
    <property type="match status" value="1"/>
</dbReference>
<dbReference type="InterPro" id="IPR044791">
    <property type="entry name" value="Beta-glucanase/XTH"/>
</dbReference>
<feature type="region of interest" description="Disordered" evidence="3">
    <location>
        <begin position="368"/>
        <end position="407"/>
    </location>
</feature>
<accession>A0A0D2MZ34</accession>
<keyword evidence="6" id="KW-1185">Reference proteome</keyword>
<dbReference type="GeneID" id="25735257"/>
<dbReference type="PROSITE" id="PS51762">
    <property type="entry name" value="GH16_2"/>
    <property type="match status" value="1"/>
</dbReference>
<name>A0A0D2MZ34_9CHLO</name>
<dbReference type="Proteomes" id="UP000054498">
    <property type="component" value="Unassembled WGS sequence"/>
</dbReference>
<dbReference type="AlphaFoldDB" id="A0A0D2MZ34"/>
<evidence type="ECO:0000313" key="5">
    <source>
        <dbReference type="EMBL" id="KIZ05572.1"/>
    </source>
</evidence>
<evidence type="ECO:0000256" key="2">
    <source>
        <dbReference type="ARBA" id="ARBA00023295"/>
    </source>
</evidence>
<feature type="domain" description="GH16" evidence="4">
    <location>
        <begin position="129"/>
        <end position="350"/>
    </location>
</feature>
<reference evidence="5 6" key="1">
    <citation type="journal article" date="2013" name="BMC Genomics">
        <title>Reconstruction of the lipid metabolism for the microalga Monoraphidium neglectum from its genome sequence reveals characteristics suitable for biofuel production.</title>
        <authorList>
            <person name="Bogen C."/>
            <person name="Al-Dilaimi A."/>
            <person name="Albersmeier A."/>
            <person name="Wichmann J."/>
            <person name="Grundmann M."/>
            <person name="Rupp O."/>
            <person name="Lauersen K.J."/>
            <person name="Blifernez-Klassen O."/>
            <person name="Kalinowski J."/>
            <person name="Goesmann A."/>
            <person name="Mussgnug J.H."/>
            <person name="Kruse O."/>
        </authorList>
    </citation>
    <scope>NUCLEOTIDE SEQUENCE [LARGE SCALE GENOMIC DNA]</scope>
    <source>
        <strain evidence="5 6">SAG 48.87</strain>
    </source>
</reference>
<evidence type="ECO:0000259" key="4">
    <source>
        <dbReference type="PROSITE" id="PS51762"/>
    </source>
</evidence>
<dbReference type="InterPro" id="IPR013320">
    <property type="entry name" value="ConA-like_dom_sf"/>
</dbReference>
<dbReference type="InterPro" id="IPR000757">
    <property type="entry name" value="Beta-glucanase-like"/>
</dbReference>
<dbReference type="CDD" id="cd00413">
    <property type="entry name" value="Glyco_hydrolase_16"/>
    <property type="match status" value="1"/>
</dbReference>
<dbReference type="STRING" id="145388.A0A0D2MZ34"/>
<gene>
    <name evidence="5" type="ORF">MNEG_2379</name>
</gene>
<evidence type="ECO:0000256" key="3">
    <source>
        <dbReference type="SAM" id="MobiDB-lite"/>
    </source>
</evidence>
<dbReference type="EMBL" id="KK100488">
    <property type="protein sequence ID" value="KIZ05572.1"/>
    <property type="molecule type" value="Genomic_DNA"/>
</dbReference>
<organism evidence="5 6">
    <name type="scientific">Monoraphidium neglectum</name>
    <dbReference type="NCBI Taxonomy" id="145388"/>
    <lineage>
        <taxon>Eukaryota</taxon>
        <taxon>Viridiplantae</taxon>
        <taxon>Chlorophyta</taxon>
        <taxon>core chlorophytes</taxon>
        <taxon>Chlorophyceae</taxon>
        <taxon>CS clade</taxon>
        <taxon>Sphaeropleales</taxon>
        <taxon>Selenastraceae</taxon>
        <taxon>Monoraphidium</taxon>
    </lineage>
</organism>
<evidence type="ECO:0000256" key="1">
    <source>
        <dbReference type="ARBA" id="ARBA00022801"/>
    </source>
</evidence>
<feature type="compositionally biased region" description="Low complexity" evidence="3">
    <location>
        <begin position="381"/>
        <end position="407"/>
    </location>
</feature>
<dbReference type="GO" id="GO:0004553">
    <property type="term" value="F:hydrolase activity, hydrolyzing O-glycosyl compounds"/>
    <property type="evidence" value="ECO:0007669"/>
    <property type="project" value="InterPro"/>
</dbReference>
<dbReference type="OrthoDB" id="538156at2759"/>
<evidence type="ECO:0000313" key="6">
    <source>
        <dbReference type="Proteomes" id="UP000054498"/>
    </source>
</evidence>
<dbReference type="GO" id="GO:0005975">
    <property type="term" value="P:carbohydrate metabolic process"/>
    <property type="evidence" value="ECO:0007669"/>
    <property type="project" value="InterPro"/>
</dbReference>
<keyword evidence="1" id="KW-0378">Hydrolase</keyword>
<dbReference type="RefSeq" id="XP_013904591.1">
    <property type="nucleotide sequence ID" value="XM_014049137.1"/>
</dbReference>
<dbReference type="Gene3D" id="2.60.120.200">
    <property type="match status" value="1"/>
</dbReference>
<sequence>MDTYYNPVPHFGYKLALEHSPQLKSVPLRPKDVDDDDPFGPGGCFDLTQLDGLRSSDPPAQFVSYSISKCAGYCRTKGAPFNAITPNFECRCLNVIPAEAARAPDAACGDKGAGAALFYNHADAGEATCRVANVPMEKNSFNFHYNDNHASFDNGVMTIKMEGSNGLRFTTNDGKHMFGMYQVTGKIDKSSGAVTAFYTRSSDDYNTANWGDFSEIDYEFLNGNPSVPSGLWLNSFNKGMSGGERLVKPEEYRTLLGLKEGEDASNTFVTFAFNWQPDQVAWYANGVMLLRRRYDEEVSWKDMKGVGFTRSFRPPNAPQHVTFSMWADQDQERAFGGKLAWDKSPFTSQFKDLRRVLCEAKAAPSNGPAWLYQPQAPTPATPTTEAGPVAPAASPATAAAAASPAAKASPAIQAVQQAQKPKKGL</sequence>
<protein>
    <recommendedName>
        <fullName evidence="4">GH16 domain-containing protein</fullName>
    </recommendedName>
</protein>